<evidence type="ECO:0000313" key="2">
    <source>
        <dbReference type="Proteomes" id="UP000189940"/>
    </source>
</evidence>
<comment type="caution">
    <text evidence="1">The sequence shown here is derived from an EMBL/GenBank/DDBJ whole genome shotgun (WGS) entry which is preliminary data.</text>
</comment>
<dbReference type="RefSeq" id="WP_079447365.1">
    <property type="nucleotide sequence ID" value="NZ_MWPQ01000045.1"/>
</dbReference>
<dbReference type="OrthoDB" id="4772214at2"/>
<proteinExistence type="predicted"/>
<keyword evidence="2" id="KW-1185">Reference proteome</keyword>
<accession>A0A1V4HWP5</accession>
<protein>
    <submittedName>
        <fullName evidence="1">Uncharacterized protein</fullName>
    </submittedName>
</protein>
<organism evidence="1 2">
    <name type="scientific">Nitrobacter vulgaris</name>
    <dbReference type="NCBI Taxonomy" id="29421"/>
    <lineage>
        <taxon>Bacteria</taxon>
        <taxon>Pseudomonadati</taxon>
        <taxon>Pseudomonadota</taxon>
        <taxon>Alphaproteobacteria</taxon>
        <taxon>Hyphomicrobiales</taxon>
        <taxon>Nitrobacteraceae</taxon>
        <taxon>Nitrobacter</taxon>
    </lineage>
</organism>
<gene>
    <name evidence="1" type="ORF">B2M20_12420</name>
</gene>
<sequence length="431" mass="49018">MSRKTERTELHDRACPLAAIDRRLEDVHRHWHSAERAYFEPDGFRIAIQTAIQTLRTVTFVLQSNKHLIPEFDRWYAPWQEKLKSDGLMRWMVDARNKIEKQGDLEANSFVRAEIIASYLNNGPVIEVPAKLFDGPQVLIKSIPESALGQHIKEFGTVKIQRRWVENSLPDYELLDAVAMAYGKIAEVVHDAHRNIGRHPPITIDVETGEEFGAGRAGRLPCMIGHGDARSINISLSDGKEFDLSREAIHFDRQKAEESVARYGLQPEAVFDTSGDQETLLDSLFDTARKMVEKDGYHLTLVFLLRGVKMVQVIHPEFSDHGAKYLIMRDIAHEVTRLAADGVILIGEAWRAVADPSKPYMRAADAPDRKEVLRAILVRREGDPVELFADFHRNGDQVTLGATQTIIRGQHFMFAPIYDAWAREIPNDWQD</sequence>
<name>A0A1V4HWP5_NITVU</name>
<dbReference type="EMBL" id="MWPQ01000045">
    <property type="protein sequence ID" value="OPH82386.1"/>
    <property type="molecule type" value="Genomic_DNA"/>
</dbReference>
<dbReference type="Proteomes" id="UP000189940">
    <property type="component" value="Unassembled WGS sequence"/>
</dbReference>
<reference evidence="1 2" key="1">
    <citation type="submission" date="2017-02" db="EMBL/GenBank/DDBJ databases">
        <title>Genome sequence of the nitrite-oxidizing bacterium Nitrobacter vulgaris strain Ab1.</title>
        <authorList>
            <person name="Mellbye B.L."/>
            <person name="Davis E.W."/>
            <person name="Spieck E."/>
            <person name="Chang J.H."/>
            <person name="Bottomley P.J."/>
            <person name="Sayavedra-Soto L.A."/>
        </authorList>
    </citation>
    <scope>NUCLEOTIDE SEQUENCE [LARGE SCALE GENOMIC DNA]</scope>
    <source>
        <strain evidence="1 2">Ab1</strain>
    </source>
</reference>
<dbReference type="AlphaFoldDB" id="A0A1V4HWP5"/>
<evidence type="ECO:0000313" key="1">
    <source>
        <dbReference type="EMBL" id="OPH82386.1"/>
    </source>
</evidence>